<organism evidence="1 2">
    <name type="scientific">Bibersteinia trehalosi</name>
    <name type="common">Pasteurella trehalosi</name>
    <dbReference type="NCBI Taxonomy" id="47735"/>
    <lineage>
        <taxon>Bacteria</taxon>
        <taxon>Pseudomonadati</taxon>
        <taxon>Pseudomonadota</taxon>
        <taxon>Gammaproteobacteria</taxon>
        <taxon>Pasteurellales</taxon>
        <taxon>Pasteurellaceae</taxon>
        <taxon>Bibersteinia</taxon>
    </lineage>
</organism>
<dbReference type="EMBL" id="RRUC01000008">
    <property type="protein sequence ID" value="RRN05491.1"/>
    <property type="molecule type" value="Genomic_DNA"/>
</dbReference>
<evidence type="ECO:0000313" key="1">
    <source>
        <dbReference type="EMBL" id="RRN05491.1"/>
    </source>
</evidence>
<dbReference type="AlphaFoldDB" id="A0A3R8NI57"/>
<sequence length="271" mass="30972">MFNGKRSFLSKKLQSKFFVQIDRLYCHERNRMRKLGRLFGLLGSLLIISSTLSAEVYHFKFNHQDRSQDLTEYKPIVQDGGTVAVNGVKMKGFNTIFKDPRNAGPKTNYAKQINAKIKAEYLKHFELYAMPNGVVFVPKNWKLVYGGISSTGGIFYTFVPPHGDDGYLTFYHNGSCLSCAMENGSLFFSEAAKHAKDHDFNTFESNLPLNVVKIKQDLVSYYAESGYLRLDGIAFYDPFAKIPFWKAEVSLPPMQRHLVNPLLNQFITKYN</sequence>
<evidence type="ECO:0000313" key="2">
    <source>
        <dbReference type="Proteomes" id="UP000276010"/>
    </source>
</evidence>
<accession>A0A3R8NI57</accession>
<reference evidence="1 2" key="1">
    <citation type="submission" date="2018-11" db="EMBL/GenBank/DDBJ databases">
        <title>Whole genome sequence of Bibersteinia trehalosi strain OADDL-BT1 an multidrug resistant pathogen isolate.</title>
        <authorList>
            <person name="Couger M."/>
            <person name="Ramachandran A."/>
        </authorList>
    </citation>
    <scope>NUCLEOTIDE SEQUENCE [LARGE SCALE GENOMIC DNA]</scope>
    <source>
        <strain evidence="1 2">OADDL-BT1</strain>
    </source>
</reference>
<proteinExistence type="predicted"/>
<protein>
    <submittedName>
        <fullName evidence="1">DUF4850 domain-containing protein</fullName>
    </submittedName>
</protein>
<dbReference type="STRING" id="1263831.F543_1390"/>
<dbReference type="Proteomes" id="UP000276010">
    <property type="component" value="Unassembled WGS sequence"/>
</dbReference>
<gene>
    <name evidence="1" type="ORF">EIM44_02210</name>
</gene>
<name>A0A3R8NI57_BIBTR</name>
<dbReference type="InterPro" id="IPR032322">
    <property type="entry name" value="DUF4850"/>
</dbReference>
<dbReference type="Pfam" id="PF16142">
    <property type="entry name" value="DUF4850"/>
    <property type="match status" value="1"/>
</dbReference>
<comment type="caution">
    <text evidence="1">The sequence shown here is derived from an EMBL/GenBank/DDBJ whole genome shotgun (WGS) entry which is preliminary data.</text>
</comment>